<dbReference type="STRING" id="134849.SAMN05443668_10629"/>
<dbReference type="GO" id="GO:0005524">
    <property type="term" value="F:ATP binding"/>
    <property type="evidence" value="ECO:0007669"/>
    <property type="project" value="UniProtKB-KW"/>
</dbReference>
<keyword evidence="4" id="KW-0808">Transferase</keyword>
<organism evidence="11 12">
    <name type="scientific">Cryptosporangium aurantiacum</name>
    <dbReference type="NCBI Taxonomy" id="134849"/>
    <lineage>
        <taxon>Bacteria</taxon>
        <taxon>Bacillati</taxon>
        <taxon>Actinomycetota</taxon>
        <taxon>Actinomycetes</taxon>
        <taxon>Cryptosporangiales</taxon>
        <taxon>Cryptosporangiaceae</taxon>
        <taxon>Cryptosporangium</taxon>
    </lineage>
</organism>
<keyword evidence="12" id="KW-1185">Reference proteome</keyword>
<dbReference type="Gene3D" id="3.30.565.10">
    <property type="entry name" value="Histidine kinase-like ATPase, C-terminal domain"/>
    <property type="match status" value="1"/>
</dbReference>
<evidence type="ECO:0000256" key="5">
    <source>
        <dbReference type="ARBA" id="ARBA00022741"/>
    </source>
</evidence>
<protein>
    <recommendedName>
        <fullName evidence="2">histidine kinase</fullName>
        <ecNumber evidence="2">2.7.13.3</ecNumber>
    </recommendedName>
</protein>
<evidence type="ECO:0000256" key="7">
    <source>
        <dbReference type="ARBA" id="ARBA00022840"/>
    </source>
</evidence>
<dbReference type="AlphaFoldDB" id="A0A1M7R0R6"/>
<name>A0A1M7R0R6_9ACTN</name>
<keyword evidence="5" id="KW-0547">Nucleotide-binding</keyword>
<evidence type="ECO:0000256" key="6">
    <source>
        <dbReference type="ARBA" id="ARBA00022777"/>
    </source>
</evidence>
<sequence length="157" mass="16952">MHDVVTHRVSLMVLQATALEVSEGRDAVTIGQQIGATGRAALAELRSLVEILRYDDDAPLAPQPGLADLDTLIAEFRRSGVAVTLEQTEPAEQHPSLLVEHTAYRFVREALTNVHKHAPGAPTRVRVEQASHLLRLSVRNGRGRPSTSPGRSGPTSS</sequence>
<feature type="region of interest" description="Disordered" evidence="9">
    <location>
        <begin position="135"/>
        <end position="157"/>
    </location>
</feature>
<dbReference type="PANTHER" id="PTHR24421">
    <property type="entry name" value="NITRATE/NITRITE SENSOR PROTEIN NARX-RELATED"/>
    <property type="match status" value="1"/>
</dbReference>
<dbReference type="GO" id="GO:0016020">
    <property type="term" value="C:membrane"/>
    <property type="evidence" value="ECO:0007669"/>
    <property type="project" value="InterPro"/>
</dbReference>
<evidence type="ECO:0000256" key="3">
    <source>
        <dbReference type="ARBA" id="ARBA00022553"/>
    </source>
</evidence>
<gene>
    <name evidence="11" type="ORF">SAMN05443668_10629</name>
</gene>
<dbReference type="InterPro" id="IPR036890">
    <property type="entry name" value="HATPase_C_sf"/>
</dbReference>
<dbReference type="EC" id="2.7.13.3" evidence="2"/>
<keyword evidence="3" id="KW-0597">Phosphoprotein</keyword>
<evidence type="ECO:0000313" key="11">
    <source>
        <dbReference type="EMBL" id="SHN38241.1"/>
    </source>
</evidence>
<dbReference type="InterPro" id="IPR011712">
    <property type="entry name" value="Sig_transdc_His_kin_sub3_dim/P"/>
</dbReference>
<evidence type="ECO:0000256" key="8">
    <source>
        <dbReference type="ARBA" id="ARBA00023012"/>
    </source>
</evidence>
<dbReference type="Pfam" id="PF07730">
    <property type="entry name" value="HisKA_3"/>
    <property type="match status" value="1"/>
</dbReference>
<feature type="domain" description="Signal transduction histidine kinase subgroup 3 dimerisation and phosphoacceptor" evidence="10">
    <location>
        <begin position="1"/>
        <end position="54"/>
    </location>
</feature>
<reference evidence="11 12" key="1">
    <citation type="submission" date="2016-11" db="EMBL/GenBank/DDBJ databases">
        <authorList>
            <person name="Jaros S."/>
            <person name="Januszkiewicz K."/>
            <person name="Wedrychowicz H."/>
        </authorList>
    </citation>
    <scope>NUCLEOTIDE SEQUENCE [LARGE SCALE GENOMIC DNA]</scope>
    <source>
        <strain evidence="11 12">DSM 46144</strain>
    </source>
</reference>
<accession>A0A1M7R0R6</accession>
<dbReference type="Proteomes" id="UP000184440">
    <property type="component" value="Unassembled WGS sequence"/>
</dbReference>
<dbReference type="GO" id="GO:0046983">
    <property type="term" value="F:protein dimerization activity"/>
    <property type="evidence" value="ECO:0007669"/>
    <property type="project" value="InterPro"/>
</dbReference>
<proteinExistence type="predicted"/>
<dbReference type="GO" id="GO:0000155">
    <property type="term" value="F:phosphorelay sensor kinase activity"/>
    <property type="evidence" value="ECO:0007669"/>
    <property type="project" value="InterPro"/>
</dbReference>
<evidence type="ECO:0000313" key="12">
    <source>
        <dbReference type="Proteomes" id="UP000184440"/>
    </source>
</evidence>
<dbReference type="Gene3D" id="1.20.5.1930">
    <property type="match status" value="1"/>
</dbReference>
<evidence type="ECO:0000256" key="4">
    <source>
        <dbReference type="ARBA" id="ARBA00022679"/>
    </source>
</evidence>
<feature type="compositionally biased region" description="Low complexity" evidence="9">
    <location>
        <begin position="143"/>
        <end position="157"/>
    </location>
</feature>
<comment type="catalytic activity">
    <reaction evidence="1">
        <text>ATP + protein L-histidine = ADP + protein N-phospho-L-histidine.</text>
        <dbReference type="EC" id="2.7.13.3"/>
    </reaction>
</comment>
<evidence type="ECO:0000256" key="2">
    <source>
        <dbReference type="ARBA" id="ARBA00012438"/>
    </source>
</evidence>
<dbReference type="EMBL" id="FRCS01000006">
    <property type="protein sequence ID" value="SHN38241.1"/>
    <property type="molecule type" value="Genomic_DNA"/>
</dbReference>
<dbReference type="PANTHER" id="PTHR24421:SF10">
    <property type="entry name" value="NITRATE_NITRITE SENSOR PROTEIN NARQ"/>
    <property type="match status" value="1"/>
</dbReference>
<keyword evidence="6 11" id="KW-0418">Kinase</keyword>
<keyword evidence="8" id="KW-0902">Two-component regulatory system</keyword>
<evidence type="ECO:0000259" key="10">
    <source>
        <dbReference type="Pfam" id="PF07730"/>
    </source>
</evidence>
<dbReference type="InterPro" id="IPR050482">
    <property type="entry name" value="Sensor_HK_TwoCompSys"/>
</dbReference>
<keyword evidence="7" id="KW-0067">ATP-binding</keyword>
<evidence type="ECO:0000256" key="1">
    <source>
        <dbReference type="ARBA" id="ARBA00000085"/>
    </source>
</evidence>
<evidence type="ECO:0000256" key="9">
    <source>
        <dbReference type="SAM" id="MobiDB-lite"/>
    </source>
</evidence>